<dbReference type="InterPro" id="IPR016187">
    <property type="entry name" value="CTDL_fold"/>
</dbReference>
<dbReference type="OrthoDB" id="441660at2759"/>
<dbReference type="PROSITE" id="PS50041">
    <property type="entry name" value="C_TYPE_LECTIN_2"/>
    <property type="match status" value="1"/>
</dbReference>
<evidence type="ECO:0000313" key="3">
    <source>
        <dbReference type="RefSeq" id="XP_035686789.1"/>
    </source>
</evidence>
<dbReference type="AlphaFoldDB" id="A0A9J7LRA4"/>
<accession>A0A9J7LRA4</accession>
<reference evidence="2" key="1">
    <citation type="journal article" date="2020" name="Nat. Ecol. Evol.">
        <title>Deeply conserved synteny resolves early events in vertebrate evolution.</title>
        <authorList>
            <person name="Simakov O."/>
            <person name="Marletaz F."/>
            <person name="Yue J.X."/>
            <person name="O'Connell B."/>
            <person name="Jenkins J."/>
            <person name="Brandt A."/>
            <person name="Calef R."/>
            <person name="Tung C.H."/>
            <person name="Huang T.K."/>
            <person name="Schmutz J."/>
            <person name="Satoh N."/>
            <person name="Yu J.K."/>
            <person name="Putnam N.H."/>
            <person name="Green R.E."/>
            <person name="Rokhsar D.S."/>
        </authorList>
    </citation>
    <scope>NUCLEOTIDE SEQUENCE [LARGE SCALE GENOMIC DNA]</scope>
    <source>
        <strain evidence="2">S238N-H82</strain>
    </source>
</reference>
<dbReference type="Gene3D" id="3.10.100.10">
    <property type="entry name" value="Mannose-Binding Protein A, subunit A"/>
    <property type="match status" value="1"/>
</dbReference>
<gene>
    <name evidence="3" type="primary">LOC118423003</name>
</gene>
<dbReference type="SUPFAM" id="SSF56436">
    <property type="entry name" value="C-type lectin-like"/>
    <property type="match status" value="1"/>
</dbReference>
<dbReference type="KEGG" id="bfo:118423003"/>
<dbReference type="PANTHER" id="PTHR22803">
    <property type="entry name" value="MANNOSE, PHOSPHOLIPASE, LECTIN RECEPTOR RELATED"/>
    <property type="match status" value="1"/>
</dbReference>
<dbReference type="InterPro" id="IPR050111">
    <property type="entry name" value="C-type_lectin/snaclec_domain"/>
</dbReference>
<dbReference type="InterPro" id="IPR001304">
    <property type="entry name" value="C-type_lectin-like"/>
</dbReference>
<reference evidence="3" key="2">
    <citation type="submission" date="2025-08" db="UniProtKB">
        <authorList>
            <consortium name="RefSeq"/>
        </authorList>
    </citation>
    <scope>IDENTIFICATION</scope>
    <source>
        <strain evidence="3">S238N-H82</strain>
        <tissue evidence="3">Testes</tissue>
    </source>
</reference>
<dbReference type="Pfam" id="PF00059">
    <property type="entry name" value="Lectin_C"/>
    <property type="match status" value="1"/>
</dbReference>
<protein>
    <submittedName>
        <fullName evidence="3">C-type lectin lectoxin-Lio2-like</fullName>
    </submittedName>
</protein>
<dbReference type="SMART" id="SM00034">
    <property type="entry name" value="CLECT"/>
    <property type="match status" value="1"/>
</dbReference>
<dbReference type="RefSeq" id="XP_035686789.1">
    <property type="nucleotide sequence ID" value="XM_035830896.1"/>
</dbReference>
<dbReference type="OMA" id="CHENIHY"/>
<name>A0A9J7LRA4_BRAFL</name>
<dbReference type="GO" id="GO:0038023">
    <property type="term" value="F:signaling receptor activity"/>
    <property type="evidence" value="ECO:0000318"/>
    <property type="project" value="GO_Central"/>
</dbReference>
<dbReference type="GeneID" id="118423003"/>
<evidence type="ECO:0000313" key="2">
    <source>
        <dbReference type="Proteomes" id="UP000001554"/>
    </source>
</evidence>
<sequence length="150" mass="17331">MDAILCQSGWREHNNHCYKLMRDKASWSTAKSMCKTIGASLVSITSSDENNFIKSFISKDSERAVWIGLRRNGESWKWADGSRFSYRNWHQGEPNDSFWNGGEDCANIYAKTGNNWANTVKWTRGKWEDSNCSKKNHFICKKAKDMTSQM</sequence>
<proteinExistence type="predicted"/>
<organism evidence="2 3">
    <name type="scientific">Branchiostoma floridae</name>
    <name type="common">Florida lancelet</name>
    <name type="synonym">Amphioxus</name>
    <dbReference type="NCBI Taxonomy" id="7739"/>
    <lineage>
        <taxon>Eukaryota</taxon>
        <taxon>Metazoa</taxon>
        <taxon>Chordata</taxon>
        <taxon>Cephalochordata</taxon>
        <taxon>Leptocardii</taxon>
        <taxon>Amphioxiformes</taxon>
        <taxon>Branchiostomatidae</taxon>
        <taxon>Branchiostoma</taxon>
    </lineage>
</organism>
<evidence type="ECO:0000259" key="1">
    <source>
        <dbReference type="PROSITE" id="PS50041"/>
    </source>
</evidence>
<dbReference type="InterPro" id="IPR016186">
    <property type="entry name" value="C-type_lectin-like/link_sf"/>
</dbReference>
<keyword evidence="2" id="KW-1185">Reference proteome</keyword>
<dbReference type="CDD" id="cd00037">
    <property type="entry name" value="CLECT"/>
    <property type="match status" value="1"/>
</dbReference>
<dbReference type="Proteomes" id="UP000001554">
    <property type="component" value="Chromosome 9"/>
</dbReference>
<feature type="domain" description="C-type lectin" evidence="1">
    <location>
        <begin position="13"/>
        <end position="141"/>
    </location>
</feature>
<dbReference type="FunFam" id="3.10.100.10:FF:000094">
    <property type="entry name" value="Uncharacterized protein"/>
    <property type="match status" value="1"/>
</dbReference>